<dbReference type="GO" id="GO:0005524">
    <property type="term" value="F:ATP binding"/>
    <property type="evidence" value="ECO:0007669"/>
    <property type="project" value="UniProtKB-UniRule"/>
</dbReference>
<dbReference type="InterPro" id="IPR005615">
    <property type="entry name" value="Glutathione_synthase"/>
</dbReference>
<evidence type="ECO:0000256" key="9">
    <source>
        <dbReference type="PIRNR" id="PIRNR001558"/>
    </source>
</evidence>
<evidence type="ECO:0000256" key="4">
    <source>
        <dbReference type="ARBA" id="ARBA00022684"/>
    </source>
</evidence>
<dbReference type="UniPathway" id="UPA00142">
    <property type="reaction ID" value="UER00210"/>
</dbReference>
<dbReference type="InterPro" id="IPR014042">
    <property type="entry name" value="Glutathione_synthase_a-hlx"/>
</dbReference>
<evidence type="ECO:0000256" key="1">
    <source>
        <dbReference type="ARBA" id="ARBA00004965"/>
    </source>
</evidence>
<dbReference type="PANTHER" id="PTHR11130:SF0">
    <property type="entry name" value="GLUTATHIONE SYNTHETASE"/>
    <property type="match status" value="1"/>
</dbReference>
<comment type="catalytic activity">
    <reaction evidence="9">
        <text>gamma-L-glutamyl-L-cysteine + glycine + ATP = glutathione + ADP + phosphate + H(+)</text>
        <dbReference type="Rhea" id="RHEA:13557"/>
        <dbReference type="ChEBI" id="CHEBI:15378"/>
        <dbReference type="ChEBI" id="CHEBI:30616"/>
        <dbReference type="ChEBI" id="CHEBI:43474"/>
        <dbReference type="ChEBI" id="CHEBI:57305"/>
        <dbReference type="ChEBI" id="CHEBI:57925"/>
        <dbReference type="ChEBI" id="CHEBI:58173"/>
        <dbReference type="ChEBI" id="CHEBI:456216"/>
        <dbReference type="EC" id="6.3.2.3"/>
    </reaction>
</comment>
<keyword evidence="7 9" id="KW-0067">ATP-binding</keyword>
<comment type="similarity">
    <text evidence="2 9">Belongs to the eukaryotic GSH synthase family.</text>
</comment>
<dbReference type="EC" id="6.3.2.3" evidence="9"/>
<evidence type="ECO:0000256" key="5">
    <source>
        <dbReference type="ARBA" id="ARBA00022723"/>
    </source>
</evidence>
<evidence type="ECO:0000256" key="6">
    <source>
        <dbReference type="ARBA" id="ARBA00022741"/>
    </source>
</evidence>
<dbReference type="EMBL" id="HE575320">
    <property type="protein sequence ID" value="CCC91505.1"/>
    <property type="molecule type" value="Genomic_DNA"/>
</dbReference>
<feature type="binding site" evidence="10">
    <location>
        <position position="302"/>
    </location>
    <ligand>
        <name>substrate</name>
    </ligand>
</feature>
<evidence type="ECO:0000259" key="11">
    <source>
        <dbReference type="Pfam" id="PF03199"/>
    </source>
</evidence>
<evidence type="ECO:0000256" key="2">
    <source>
        <dbReference type="ARBA" id="ARBA00010385"/>
    </source>
</evidence>
<accession>G0UQ44</accession>
<dbReference type="Gene3D" id="3.30.1490.250">
    <property type="match status" value="2"/>
</dbReference>
<dbReference type="AlphaFoldDB" id="G0UQ44"/>
<dbReference type="InterPro" id="IPR016185">
    <property type="entry name" value="PreATP-grasp_dom_sf"/>
</dbReference>
<keyword evidence="8 9" id="KW-0460">Magnesium</keyword>
<evidence type="ECO:0000256" key="3">
    <source>
        <dbReference type="ARBA" id="ARBA00022598"/>
    </source>
</evidence>
<dbReference type="PIRSF" id="PIRSF001558">
    <property type="entry name" value="GSHase"/>
    <property type="match status" value="1"/>
</dbReference>
<keyword evidence="5 9" id="KW-0479">Metal-binding</keyword>
<protein>
    <recommendedName>
        <fullName evidence="9">Glutathione synthetase</fullName>
        <shortName evidence="9">GSH-S</shortName>
        <ecNumber evidence="9">6.3.2.3</ecNumber>
    </recommendedName>
</protein>
<feature type="domain" description="Glutathione synthase substrate-binding" evidence="11">
    <location>
        <begin position="287"/>
        <end position="391"/>
    </location>
</feature>
<dbReference type="GO" id="GO:0000287">
    <property type="term" value="F:magnesium ion binding"/>
    <property type="evidence" value="ECO:0007669"/>
    <property type="project" value="UniProtKB-UniRule"/>
</dbReference>
<dbReference type="Gene3D" id="1.10.1080.10">
    <property type="entry name" value="Glutathione Synthetase, Chain A, domain 3"/>
    <property type="match status" value="1"/>
</dbReference>
<reference evidence="12" key="1">
    <citation type="journal article" date="2012" name="Proc. Natl. Acad. Sci. U.S.A.">
        <title>Antigenic diversity is generated by distinct evolutionary mechanisms in African trypanosome species.</title>
        <authorList>
            <person name="Jackson A.P."/>
            <person name="Berry A."/>
            <person name="Aslett M."/>
            <person name="Allison H.C."/>
            <person name="Burton P."/>
            <person name="Vavrova-Anderson J."/>
            <person name="Brown R."/>
            <person name="Browne H."/>
            <person name="Corton N."/>
            <person name="Hauser H."/>
            <person name="Gamble J."/>
            <person name="Gilderthorp R."/>
            <person name="Marcello L."/>
            <person name="McQuillan J."/>
            <person name="Otto T.D."/>
            <person name="Quail M.A."/>
            <person name="Sanders M.J."/>
            <person name="van Tonder A."/>
            <person name="Ginger M.L."/>
            <person name="Field M.C."/>
            <person name="Barry J.D."/>
            <person name="Hertz-Fowler C."/>
            <person name="Berriman M."/>
        </authorList>
    </citation>
    <scope>NUCLEOTIDE SEQUENCE</scope>
    <source>
        <strain evidence="12">IL3000</strain>
    </source>
</reference>
<sequence length="439" mass="48667">MCTLALTPGCHYCSVPLVCCLNIYGSLVYCFGMSSLSLPPAEAERCAGQFLAKCYELGLVMNEAVGSGTTHVSTTLQPLTISRAEFDELCHVQSLWNEAVDNTARNFSFLRDALRETAASDDGFTGKLVDILVKVYLGTKPYQKLMLGIFRTDYMRHEDDNGVGLSEASRWRNVEINTISCSFAGLSPLVTKFHEHVGVHLHVWRKANGIVGEKDGSTVSKASGCDGGLVLERSTSGRVVPGAIADAVHAWTKQQKFNLLRESYSQLQACTGCGNDSPQGKLDASPIVLVVVQENERNMADQYALLLKVLEEHHIHFIFRTLQELHMSMKLHYINPNQPPLAVVDGKYPVAVAYFRSTYVPGDLPTDAAWATRLDLERSSAIKCPSIPHHLLTFKKMQQLFCDMDRVLVPIAFRGDSDKARRLKRHFVPQYSLNPCEVG</sequence>
<organism evidence="12">
    <name type="scientific">Trypanosoma congolense (strain IL3000)</name>
    <dbReference type="NCBI Taxonomy" id="1068625"/>
    <lineage>
        <taxon>Eukaryota</taxon>
        <taxon>Discoba</taxon>
        <taxon>Euglenozoa</taxon>
        <taxon>Kinetoplastea</taxon>
        <taxon>Metakinetoplastina</taxon>
        <taxon>Trypanosomatida</taxon>
        <taxon>Trypanosomatidae</taxon>
        <taxon>Trypanosoma</taxon>
        <taxon>Nannomonas</taxon>
    </lineage>
</organism>
<keyword evidence="6 9" id="KW-0547">Nucleotide-binding</keyword>
<dbReference type="GO" id="GO:0005829">
    <property type="term" value="C:cytosol"/>
    <property type="evidence" value="ECO:0007669"/>
    <property type="project" value="TreeGrafter"/>
</dbReference>
<evidence type="ECO:0000313" key="12">
    <source>
        <dbReference type="EMBL" id="CCC91505.1"/>
    </source>
</evidence>
<evidence type="ECO:0000256" key="8">
    <source>
        <dbReference type="ARBA" id="ARBA00022842"/>
    </source>
</evidence>
<comment type="cofactor">
    <cofactor evidence="9">
        <name>Mg(2+)</name>
        <dbReference type="ChEBI" id="CHEBI:18420"/>
    </cofactor>
    <text evidence="9">Binds 1 Mg(2+) ion per subunit.</text>
</comment>
<evidence type="ECO:0000256" key="7">
    <source>
        <dbReference type="ARBA" id="ARBA00022840"/>
    </source>
</evidence>
<dbReference type="Pfam" id="PF03917">
    <property type="entry name" value="GSH_synth_ATP"/>
    <property type="match status" value="1"/>
</dbReference>
<dbReference type="PANTHER" id="PTHR11130">
    <property type="entry name" value="GLUTATHIONE SYNTHETASE"/>
    <property type="match status" value="1"/>
</dbReference>
<dbReference type="VEuPathDB" id="TriTrypDB:TcIL3000_7_3190"/>
<keyword evidence="4 9" id="KW-0317">Glutathione biosynthesis</keyword>
<keyword evidence="3 9" id="KW-0436">Ligase</keyword>
<dbReference type="SUPFAM" id="SSF52440">
    <property type="entry name" value="PreATP-grasp domain"/>
    <property type="match status" value="1"/>
</dbReference>
<dbReference type="InterPro" id="IPR004887">
    <property type="entry name" value="GSH_synth_subst-bd"/>
</dbReference>
<dbReference type="InterPro" id="IPR037013">
    <property type="entry name" value="GSH-S_sub-bd_sf"/>
</dbReference>
<evidence type="ECO:0000256" key="10">
    <source>
        <dbReference type="PIRSR" id="PIRSR001558-1"/>
    </source>
</evidence>
<dbReference type="GO" id="GO:0043295">
    <property type="term" value="F:glutathione binding"/>
    <property type="evidence" value="ECO:0007669"/>
    <property type="project" value="UniProtKB-UniRule"/>
</dbReference>
<gene>
    <name evidence="12" type="ORF">TCIL3000_7_3190</name>
</gene>
<dbReference type="Pfam" id="PF03199">
    <property type="entry name" value="GSH_synthase"/>
    <property type="match status" value="1"/>
</dbReference>
<dbReference type="Gene3D" id="3.40.50.1760">
    <property type="entry name" value="Glutathione synthase, substrate-binding domain superfamily, eukaryotic"/>
    <property type="match status" value="1"/>
</dbReference>
<name>G0UQ44_TRYCI</name>
<dbReference type="GO" id="GO:0004363">
    <property type="term" value="F:glutathione synthase activity"/>
    <property type="evidence" value="ECO:0007669"/>
    <property type="project" value="UniProtKB-UniRule"/>
</dbReference>
<dbReference type="SUPFAM" id="SSF56059">
    <property type="entry name" value="Glutathione synthetase ATP-binding domain-like"/>
    <property type="match status" value="1"/>
</dbReference>
<feature type="binding site" evidence="10">
    <location>
        <position position="395"/>
    </location>
    <ligand>
        <name>ATP</name>
        <dbReference type="ChEBI" id="CHEBI:30616"/>
    </ligand>
</feature>
<comment type="pathway">
    <text evidence="1 9">Sulfur metabolism; glutathione biosynthesis; glutathione from L-cysteine and L-glutamate: step 2/2.</text>
</comment>
<proteinExistence type="inferred from homology"/>